<feature type="transmembrane region" description="Helical" evidence="10">
    <location>
        <begin position="293"/>
        <end position="312"/>
    </location>
</feature>
<feature type="transmembrane region" description="Helical" evidence="10">
    <location>
        <begin position="219"/>
        <end position="236"/>
    </location>
</feature>
<evidence type="ECO:0000259" key="12">
    <source>
        <dbReference type="Pfam" id="PF06750"/>
    </source>
</evidence>
<sequence length="326" mass="35656">MLPALIHPPSTMPLASIDWSIWLSPWVLGILGLCIGSFLNVVIHRLPQMLERQWLHESAAQLTDAAAMARVAQVPQADADKLAKAVDDYGTRIEALPPFDLVQPRSRCPHCGHQLRWHENLPLVGWLRLGGKCAACKAPISKRYPIIELLTGLAFAGLSWRFGAQPTTLLWCGFVAALIALAMIDLDTQFLPDDITLPLLWAGLAASALGWTVPLDKAVIGAAAGYVSLWSIYWLYKLVRNREGMGYGDFKLLAAMGAWLGWPMLLPIVLLSSAVGAVVGVFLILFRGHKWEIHIPFGPYLVGGGLTALYVGQRELLDLLGLFQLG</sequence>
<dbReference type="InterPro" id="IPR014032">
    <property type="entry name" value="Peptidase_A24A_bac"/>
</dbReference>
<evidence type="ECO:0000256" key="1">
    <source>
        <dbReference type="ARBA" id="ARBA00004429"/>
    </source>
</evidence>
<keyword evidence="6 10" id="KW-1133">Transmembrane helix</keyword>
<evidence type="ECO:0000256" key="8">
    <source>
        <dbReference type="RuleBase" id="RU003793"/>
    </source>
</evidence>
<keyword evidence="5 9" id="KW-0812">Transmembrane</keyword>
<keyword evidence="14" id="KW-1185">Reference proteome</keyword>
<protein>
    <recommendedName>
        <fullName evidence="9">Prepilin leader peptidase/N-methyltransferase</fullName>
        <ecNumber evidence="9">2.1.1.-</ecNumber>
        <ecNumber evidence="9">3.4.23.43</ecNumber>
    </recommendedName>
</protein>
<evidence type="ECO:0000256" key="4">
    <source>
        <dbReference type="ARBA" id="ARBA00022519"/>
    </source>
</evidence>
<feature type="domain" description="Prepilin type IV endopeptidase peptidase" evidence="11">
    <location>
        <begin position="174"/>
        <end position="281"/>
    </location>
</feature>
<comment type="subcellular location">
    <subcellularLocation>
        <location evidence="1">Cell inner membrane</location>
        <topology evidence="1">Multi-pass membrane protein</topology>
    </subcellularLocation>
    <subcellularLocation>
        <location evidence="9">Cell membrane</location>
        <topology evidence="9">Multi-pass membrane protein</topology>
    </subcellularLocation>
</comment>
<dbReference type="InterPro" id="IPR050882">
    <property type="entry name" value="Prepilin_peptidase/N-MTase"/>
</dbReference>
<evidence type="ECO:0000256" key="10">
    <source>
        <dbReference type="SAM" id="Phobius"/>
    </source>
</evidence>
<comment type="caution">
    <text evidence="13">The sequence shown here is derived from an EMBL/GenBank/DDBJ whole genome shotgun (WGS) entry which is preliminary data.</text>
</comment>
<comment type="function">
    <text evidence="9">Plays an essential role in type IV pili and type II pseudopili formation by proteolytically removing the leader sequence from substrate proteins and subsequently monomethylating the alpha-amino group of the newly exposed N-terminal phenylalanine.</text>
</comment>
<keyword evidence="9" id="KW-0645">Protease</keyword>
<keyword evidence="3" id="KW-1003">Cell membrane</keyword>
<dbReference type="Proteomes" id="UP001606302">
    <property type="component" value="Unassembled WGS sequence"/>
</dbReference>
<reference evidence="13 14" key="1">
    <citation type="submission" date="2024-08" db="EMBL/GenBank/DDBJ databases">
        <authorList>
            <person name="Lu H."/>
        </authorList>
    </citation>
    <scope>NUCLEOTIDE SEQUENCE [LARGE SCALE GENOMIC DNA]</scope>
    <source>
        <strain evidence="13 14">DXS20W</strain>
    </source>
</reference>
<dbReference type="Pfam" id="PF01478">
    <property type="entry name" value="Peptidase_A24"/>
    <property type="match status" value="1"/>
</dbReference>
<feature type="domain" description="Prepilin peptidase A24 N-terminal" evidence="12">
    <location>
        <begin position="30"/>
        <end position="162"/>
    </location>
</feature>
<feature type="transmembrane region" description="Helical" evidence="10">
    <location>
        <begin position="268"/>
        <end position="286"/>
    </location>
</feature>
<keyword evidence="7 10" id="KW-0472">Membrane</keyword>
<evidence type="ECO:0000256" key="2">
    <source>
        <dbReference type="ARBA" id="ARBA00005801"/>
    </source>
</evidence>
<dbReference type="Gene3D" id="1.20.120.1220">
    <property type="match status" value="1"/>
</dbReference>
<dbReference type="InterPro" id="IPR010627">
    <property type="entry name" value="Prepilin_pept_A24_N"/>
</dbReference>
<feature type="transmembrane region" description="Helical" evidence="10">
    <location>
        <begin position="168"/>
        <end position="186"/>
    </location>
</feature>
<proteinExistence type="inferred from homology"/>
<gene>
    <name evidence="13" type="ORF">ACG04Q_18490</name>
</gene>
<comment type="similarity">
    <text evidence="2 8">Belongs to the peptidase A24 family.</text>
</comment>
<dbReference type="Pfam" id="PF06750">
    <property type="entry name" value="A24_N_bact"/>
    <property type="match status" value="1"/>
</dbReference>
<dbReference type="InterPro" id="IPR000045">
    <property type="entry name" value="Prepilin_IV_endopep_pep"/>
</dbReference>
<dbReference type="PANTHER" id="PTHR30487:SF0">
    <property type="entry name" value="PREPILIN LEADER PEPTIDASE_N-METHYLTRANSFERASE-RELATED"/>
    <property type="match status" value="1"/>
</dbReference>
<evidence type="ECO:0000259" key="11">
    <source>
        <dbReference type="Pfam" id="PF01478"/>
    </source>
</evidence>
<dbReference type="PANTHER" id="PTHR30487">
    <property type="entry name" value="TYPE 4 PREPILIN-LIKE PROTEINS LEADER PEPTIDE-PROCESSING ENZYME"/>
    <property type="match status" value="1"/>
</dbReference>
<feature type="transmembrane region" description="Helical" evidence="10">
    <location>
        <begin position="20"/>
        <end position="43"/>
    </location>
</feature>
<feature type="transmembrane region" description="Helical" evidence="10">
    <location>
        <begin position="195"/>
        <end position="213"/>
    </location>
</feature>
<dbReference type="EMBL" id="JBIGHX010000007">
    <property type="protein sequence ID" value="MFG6463569.1"/>
    <property type="molecule type" value="Genomic_DNA"/>
</dbReference>
<keyword evidence="9" id="KW-0511">Multifunctional enzyme</keyword>
<keyword evidence="9" id="KW-0808">Transferase</keyword>
<comment type="catalytic activity">
    <reaction evidence="9">
        <text>Typically cleaves a -Gly-|-Phe- bond to release an N-terminal, basic peptide of 5-8 residues from type IV prepilin, and then N-methylates the new N-terminal amino group, the methyl donor being S-adenosyl-L-methionine.</text>
        <dbReference type="EC" id="3.4.23.43"/>
    </reaction>
</comment>
<evidence type="ECO:0000256" key="9">
    <source>
        <dbReference type="RuleBase" id="RU003794"/>
    </source>
</evidence>
<dbReference type="EC" id="2.1.1.-" evidence="9"/>
<dbReference type="GO" id="GO:0016787">
    <property type="term" value="F:hydrolase activity"/>
    <property type="evidence" value="ECO:0007669"/>
    <property type="project" value="UniProtKB-KW"/>
</dbReference>
<dbReference type="PRINTS" id="PR00864">
    <property type="entry name" value="PREPILNPTASE"/>
</dbReference>
<evidence type="ECO:0000256" key="5">
    <source>
        <dbReference type="ARBA" id="ARBA00022692"/>
    </source>
</evidence>
<name>A0ABW7GP26_9BURK</name>
<evidence type="ECO:0000256" key="3">
    <source>
        <dbReference type="ARBA" id="ARBA00022475"/>
    </source>
</evidence>
<dbReference type="EC" id="3.4.23.43" evidence="9"/>
<evidence type="ECO:0000313" key="14">
    <source>
        <dbReference type="Proteomes" id="UP001606302"/>
    </source>
</evidence>
<organism evidence="13 14">
    <name type="scientific">Pelomonas lactea</name>
    <dbReference type="NCBI Taxonomy" id="3299030"/>
    <lineage>
        <taxon>Bacteria</taxon>
        <taxon>Pseudomonadati</taxon>
        <taxon>Pseudomonadota</taxon>
        <taxon>Betaproteobacteria</taxon>
        <taxon>Burkholderiales</taxon>
        <taxon>Sphaerotilaceae</taxon>
        <taxon>Roseateles</taxon>
    </lineage>
</organism>
<evidence type="ECO:0000256" key="7">
    <source>
        <dbReference type="ARBA" id="ARBA00023136"/>
    </source>
</evidence>
<keyword evidence="9" id="KW-0489">Methyltransferase</keyword>
<keyword evidence="9 13" id="KW-0378">Hydrolase</keyword>
<keyword evidence="4" id="KW-0997">Cell inner membrane</keyword>
<evidence type="ECO:0000256" key="6">
    <source>
        <dbReference type="ARBA" id="ARBA00022989"/>
    </source>
</evidence>
<accession>A0ABW7GP26</accession>
<evidence type="ECO:0000313" key="13">
    <source>
        <dbReference type="EMBL" id="MFG6463569.1"/>
    </source>
</evidence>